<evidence type="ECO:0000256" key="1">
    <source>
        <dbReference type="SAM" id="MobiDB-lite"/>
    </source>
</evidence>
<organism evidence="2 3">
    <name type="scientific">Lactuca saligna</name>
    <name type="common">Willowleaf lettuce</name>
    <dbReference type="NCBI Taxonomy" id="75948"/>
    <lineage>
        <taxon>Eukaryota</taxon>
        <taxon>Viridiplantae</taxon>
        <taxon>Streptophyta</taxon>
        <taxon>Embryophyta</taxon>
        <taxon>Tracheophyta</taxon>
        <taxon>Spermatophyta</taxon>
        <taxon>Magnoliopsida</taxon>
        <taxon>eudicotyledons</taxon>
        <taxon>Gunneridae</taxon>
        <taxon>Pentapetalae</taxon>
        <taxon>asterids</taxon>
        <taxon>campanulids</taxon>
        <taxon>Asterales</taxon>
        <taxon>Asteraceae</taxon>
        <taxon>Cichorioideae</taxon>
        <taxon>Cichorieae</taxon>
        <taxon>Lactucinae</taxon>
        <taxon>Lactuca</taxon>
    </lineage>
</organism>
<reference evidence="2" key="1">
    <citation type="submission" date="2023-04" db="EMBL/GenBank/DDBJ databases">
        <authorList>
            <person name="Vijverberg K."/>
            <person name="Xiong W."/>
            <person name="Schranz E."/>
        </authorList>
    </citation>
    <scope>NUCLEOTIDE SEQUENCE</scope>
</reference>
<feature type="region of interest" description="Disordered" evidence="1">
    <location>
        <begin position="47"/>
        <end position="93"/>
    </location>
</feature>
<keyword evidence="3" id="KW-1185">Reference proteome</keyword>
<evidence type="ECO:0000313" key="3">
    <source>
        <dbReference type="Proteomes" id="UP001177003"/>
    </source>
</evidence>
<dbReference type="Proteomes" id="UP001177003">
    <property type="component" value="Chromosome 0"/>
</dbReference>
<sequence>MNMKKAHSFDLIGNLPASLLMNEDTKYLGGLTIALGSGNSMEAREFLEDPTPFDKVEEESDDDDEVGLSEDESEDEEDVEGVSDTLMGEVNVDVEEGEIIPKKVDLTERVGRNINTGEISDRVPWESRYRKSESRVSESFIAGGHREHI</sequence>
<feature type="compositionally biased region" description="Acidic residues" evidence="1">
    <location>
        <begin position="56"/>
        <end position="81"/>
    </location>
</feature>
<dbReference type="EMBL" id="OX465086">
    <property type="protein sequence ID" value="CAI9259781.1"/>
    <property type="molecule type" value="Genomic_DNA"/>
</dbReference>
<protein>
    <submittedName>
        <fullName evidence="2">Uncharacterized protein</fullName>
    </submittedName>
</protein>
<accession>A0AA35UK80</accession>
<proteinExistence type="predicted"/>
<dbReference type="AlphaFoldDB" id="A0AA35UK80"/>
<evidence type="ECO:0000313" key="2">
    <source>
        <dbReference type="EMBL" id="CAI9259781.1"/>
    </source>
</evidence>
<name>A0AA35UK80_LACSI</name>
<gene>
    <name evidence="2" type="ORF">LSALG_LOCUS656</name>
</gene>